<evidence type="ECO:0000256" key="3">
    <source>
        <dbReference type="ARBA" id="ARBA00005446"/>
    </source>
</evidence>
<dbReference type="GO" id="GO:0005524">
    <property type="term" value="F:ATP binding"/>
    <property type="evidence" value="ECO:0007669"/>
    <property type="project" value="UniProtKB-KW"/>
</dbReference>
<evidence type="ECO:0000256" key="6">
    <source>
        <dbReference type="ARBA" id="ARBA00022705"/>
    </source>
</evidence>
<dbReference type="InterPro" id="IPR001650">
    <property type="entry name" value="Helicase_C-like"/>
</dbReference>
<dbReference type="PANTHER" id="PTHR13710">
    <property type="entry name" value="DNA HELICASE RECQ FAMILY MEMBER"/>
    <property type="match status" value="1"/>
</dbReference>
<feature type="domain" description="Helicase ATP-binding" evidence="23">
    <location>
        <begin position="36"/>
        <end position="211"/>
    </location>
</feature>
<feature type="region of interest" description="Disordered" evidence="22">
    <location>
        <begin position="843"/>
        <end position="890"/>
    </location>
</feature>
<dbReference type="GO" id="GO:0016787">
    <property type="term" value="F:hydrolase activity"/>
    <property type="evidence" value="ECO:0007669"/>
    <property type="project" value="UniProtKB-KW"/>
</dbReference>
<evidence type="ECO:0000256" key="16">
    <source>
        <dbReference type="ARBA" id="ARBA00023235"/>
    </source>
</evidence>
<evidence type="ECO:0000256" key="14">
    <source>
        <dbReference type="ARBA" id="ARBA00023125"/>
    </source>
</evidence>
<comment type="similarity">
    <text evidence="3 21">Belongs to the helicase family. RecQ subfamily.</text>
</comment>
<dbReference type="InterPro" id="IPR004589">
    <property type="entry name" value="DNA_helicase_ATP-dep_RecQ"/>
</dbReference>
<dbReference type="SUPFAM" id="SSF52540">
    <property type="entry name" value="P-loop containing nucleoside triphosphate hydrolases"/>
    <property type="match status" value="1"/>
</dbReference>
<evidence type="ECO:0000256" key="4">
    <source>
        <dbReference type="ARBA" id="ARBA00022553"/>
    </source>
</evidence>
<dbReference type="GO" id="GO:0003677">
    <property type="term" value="F:DNA binding"/>
    <property type="evidence" value="ECO:0007669"/>
    <property type="project" value="UniProtKB-KW"/>
</dbReference>
<dbReference type="AlphaFoldDB" id="A0A336LL22"/>
<evidence type="ECO:0000256" key="12">
    <source>
        <dbReference type="ARBA" id="ARBA00022833"/>
    </source>
</evidence>
<keyword evidence="4" id="KW-0597">Phosphoprotein</keyword>
<dbReference type="GO" id="GO:0005654">
    <property type="term" value="C:nucleoplasm"/>
    <property type="evidence" value="ECO:0007669"/>
    <property type="project" value="UniProtKB-SubCell"/>
</dbReference>
<accession>A0A336LL22</accession>
<dbReference type="SMART" id="SM00487">
    <property type="entry name" value="DEXDc"/>
    <property type="match status" value="1"/>
</dbReference>
<keyword evidence="13 21" id="KW-0067">ATP-binding</keyword>
<evidence type="ECO:0000256" key="8">
    <source>
        <dbReference type="ARBA" id="ARBA00022741"/>
    </source>
</evidence>
<dbReference type="EMBL" id="UFQT01000042">
    <property type="protein sequence ID" value="SSX18742.1"/>
    <property type="molecule type" value="Genomic_DNA"/>
</dbReference>
<dbReference type="Pfam" id="PF08236">
    <property type="entry name" value="SRI"/>
    <property type="match status" value="1"/>
</dbReference>
<comment type="catalytic activity">
    <reaction evidence="20 21">
        <text>ATP + H2O = ADP + phosphate + H(+)</text>
        <dbReference type="Rhea" id="RHEA:13065"/>
        <dbReference type="ChEBI" id="CHEBI:15377"/>
        <dbReference type="ChEBI" id="CHEBI:15378"/>
        <dbReference type="ChEBI" id="CHEBI:30616"/>
        <dbReference type="ChEBI" id="CHEBI:43474"/>
        <dbReference type="ChEBI" id="CHEBI:456216"/>
    </reaction>
</comment>
<keyword evidence="7" id="KW-0479">Metal-binding</keyword>
<evidence type="ECO:0000256" key="10">
    <source>
        <dbReference type="ARBA" id="ARBA00022801"/>
    </source>
</evidence>
<feature type="compositionally biased region" description="Basic and acidic residues" evidence="22">
    <location>
        <begin position="880"/>
        <end position="890"/>
    </location>
</feature>
<dbReference type="GO" id="GO:0005737">
    <property type="term" value="C:cytoplasm"/>
    <property type="evidence" value="ECO:0007669"/>
    <property type="project" value="TreeGrafter"/>
</dbReference>
<dbReference type="Pfam" id="PF16124">
    <property type="entry name" value="RecQ_Zn_bind"/>
    <property type="match status" value="1"/>
</dbReference>
<dbReference type="InterPro" id="IPR014001">
    <property type="entry name" value="Helicase_ATP-bd"/>
</dbReference>
<dbReference type="PANTHER" id="PTHR13710:SF152">
    <property type="entry name" value="ATP-DEPENDENT DNA HELICASE Q5"/>
    <property type="match status" value="1"/>
</dbReference>
<evidence type="ECO:0000259" key="23">
    <source>
        <dbReference type="PROSITE" id="PS51192"/>
    </source>
</evidence>
<dbReference type="Gene3D" id="6.10.250.3140">
    <property type="match status" value="1"/>
</dbReference>
<evidence type="ECO:0000256" key="2">
    <source>
        <dbReference type="ARBA" id="ARBA00004642"/>
    </source>
</evidence>
<evidence type="ECO:0000256" key="5">
    <source>
        <dbReference type="ARBA" id="ARBA00022618"/>
    </source>
</evidence>
<dbReference type="GO" id="GO:0005694">
    <property type="term" value="C:chromosome"/>
    <property type="evidence" value="ECO:0007669"/>
    <property type="project" value="InterPro"/>
</dbReference>
<dbReference type="EMBL" id="UFQS01000042">
    <property type="protein sequence ID" value="SSW98356.1"/>
    <property type="molecule type" value="Genomic_DNA"/>
</dbReference>
<feature type="region of interest" description="Disordered" evidence="22">
    <location>
        <begin position="747"/>
        <end position="781"/>
    </location>
</feature>
<dbReference type="GO" id="GO:0043138">
    <property type="term" value="F:3'-5' DNA helicase activity"/>
    <property type="evidence" value="ECO:0007669"/>
    <property type="project" value="UniProtKB-EC"/>
</dbReference>
<evidence type="ECO:0000256" key="15">
    <source>
        <dbReference type="ARBA" id="ARBA00023204"/>
    </source>
</evidence>
<dbReference type="SMART" id="SM00490">
    <property type="entry name" value="HELICc"/>
    <property type="match status" value="1"/>
</dbReference>
<evidence type="ECO:0000256" key="18">
    <source>
        <dbReference type="ARBA" id="ARBA00023306"/>
    </source>
</evidence>
<evidence type="ECO:0000256" key="11">
    <source>
        <dbReference type="ARBA" id="ARBA00022806"/>
    </source>
</evidence>
<dbReference type="GO" id="GO:0051301">
    <property type="term" value="P:cell division"/>
    <property type="evidence" value="ECO:0007669"/>
    <property type="project" value="UniProtKB-KW"/>
</dbReference>
<dbReference type="GO" id="GO:0006355">
    <property type="term" value="P:regulation of DNA-templated transcription"/>
    <property type="evidence" value="ECO:0007669"/>
    <property type="project" value="InterPro"/>
</dbReference>
<proteinExistence type="inferred from homology"/>
<feature type="compositionally biased region" description="Polar residues" evidence="22">
    <location>
        <begin position="848"/>
        <end position="879"/>
    </location>
</feature>
<evidence type="ECO:0000256" key="21">
    <source>
        <dbReference type="RuleBase" id="RU364117"/>
    </source>
</evidence>
<comment type="catalytic activity">
    <reaction evidence="19 21">
        <text>Couples ATP hydrolysis with the unwinding of duplex DNA by translocating in the 3'-5' direction.</text>
        <dbReference type="EC" id="5.6.2.4"/>
    </reaction>
</comment>
<dbReference type="InterPro" id="IPR011545">
    <property type="entry name" value="DEAD/DEAH_box_helicase_dom"/>
</dbReference>
<dbReference type="EC" id="5.6.2.4" evidence="21"/>
<dbReference type="PROSITE" id="PS51194">
    <property type="entry name" value="HELICASE_CTER"/>
    <property type="match status" value="1"/>
</dbReference>
<keyword evidence="11 21" id="KW-0347">Helicase</keyword>
<evidence type="ECO:0000256" key="20">
    <source>
        <dbReference type="ARBA" id="ARBA00049360"/>
    </source>
</evidence>
<protein>
    <recommendedName>
        <fullName evidence="21">ATP-dependent DNA helicase</fullName>
        <ecNumber evidence="21">5.6.2.4</ecNumber>
    </recommendedName>
</protein>
<dbReference type="GO" id="GO:0006260">
    <property type="term" value="P:DNA replication"/>
    <property type="evidence" value="ECO:0007669"/>
    <property type="project" value="UniProtKB-KW"/>
</dbReference>
<reference evidence="25" key="1">
    <citation type="submission" date="2018-04" db="EMBL/GenBank/DDBJ databases">
        <authorList>
            <person name="Go L.Y."/>
            <person name="Mitchell J.A."/>
        </authorList>
    </citation>
    <scope>NUCLEOTIDE SEQUENCE</scope>
    <source>
        <tissue evidence="25">Whole organism</tissue>
    </source>
</reference>
<evidence type="ECO:0000256" key="17">
    <source>
        <dbReference type="ARBA" id="ARBA00023242"/>
    </source>
</evidence>
<comment type="subcellular location">
    <subcellularLocation>
        <location evidence="2">Nucleus</location>
        <location evidence="2">Nucleoplasm</location>
    </subcellularLocation>
</comment>
<dbReference type="NCBIfam" id="TIGR00614">
    <property type="entry name" value="recQ_fam"/>
    <property type="match status" value="1"/>
</dbReference>
<keyword evidence="9" id="KW-0227">DNA damage</keyword>
<dbReference type="InterPro" id="IPR027417">
    <property type="entry name" value="P-loop_NTPase"/>
</dbReference>
<dbReference type="InterPro" id="IPR032284">
    <property type="entry name" value="RecQ_Zn-bd"/>
</dbReference>
<dbReference type="GO" id="GO:0010605">
    <property type="term" value="P:negative regulation of macromolecule metabolic process"/>
    <property type="evidence" value="ECO:0007669"/>
    <property type="project" value="UniProtKB-ARBA"/>
</dbReference>
<reference evidence="26" key="2">
    <citation type="submission" date="2018-07" db="EMBL/GenBank/DDBJ databases">
        <authorList>
            <person name="Quirk P.G."/>
            <person name="Krulwich T.A."/>
        </authorList>
    </citation>
    <scope>NUCLEOTIDE SEQUENCE</scope>
</reference>
<sequence length="960" mass="109553">MSEENEKVTVDQAKEKLKEYFNYADFKSDVQKRAIMAILNGTQNAYISMPTGSGKSLCYQLPGIFYESKVTIVFSPLLALIKDQMDHLTRLKIKSASINSKMGNKERETVINDLKSVKPSIKFLYITPEQAATTSFREIMKMLFKHKKLGFVAVDEAHCVSQWGHDFRPDYLKLGQLRKEYPSLPWIALTATASKEVVKDIIKNLNLTQPAMFRTSCFRKNLYYDIVYKVLIRDDFIHLKQYAEKCLASVDDNDVKSNKKSCGIIYCRTRESTERVAHCLTKLGLKTLAYHAGLKASERTKVQEDWVSGRCSVISATVSFGMGVDKSSVRFVVHWEMPQNVAGFYQESGRAGRDGIKSFCRIYYSRDDCDSIDFLIKNEINKAKTEAKAKQAKNTYKNFVLMTEFCESLKCRHRLFSDYFGDDPPDCADRCDVCKNKEKAAKNLEQFEQLSCKSKLKGFIDYDADPISSDFYGGGRKGMEEIYKAYQDEESNGSNSSNEARRKKEDKDFIQKQFALRKLQAAKDMEMEPSVALTKVKHAQSTSTKVAGLTNQVRESYLTFLADALKANVEACKGKESPDHDLVYKDFEDIAIELEYDAFTNNTVITMYRRGVIKHINSIKGMTKSTKLFPQLKTHIPKKRTAKGGEFKTIVEEMREKYGNEFVAGFEKEQKPKITKERNKTGNFSKETSSQTMIHKFFQKVNDEKNKPQQDNSEMKEIKIDEDVLMMEPVTETVNVDVEHIEAETEAITDQVELKNDLKEGNESNSSKESNPISDNSISKKSEKLSDIKITTIPDIKLKRKHSDLFGDSSDEEASPPKSFKQQKTTILFKPPRIANDHIPKQVPTKIVSATKNDSSNSSMDENKLKPSNNENIDQTVISKSKEKTKTDQTSKKSVSDIVIKYLMPHYKSKVIATKELFKALARSVSHKFYEKEYDDIIIKNYIENYIQSKGKIEKLSDLP</sequence>
<evidence type="ECO:0000256" key="9">
    <source>
        <dbReference type="ARBA" id="ARBA00022763"/>
    </source>
</evidence>
<gene>
    <name evidence="26" type="primary">CSON010533</name>
</gene>
<feature type="compositionally biased region" description="Basic and acidic residues" evidence="22">
    <location>
        <begin position="752"/>
        <end position="762"/>
    </location>
</feature>
<keyword evidence="17 21" id="KW-0539">Nucleus</keyword>
<evidence type="ECO:0000256" key="1">
    <source>
        <dbReference type="ARBA" id="ARBA00001947"/>
    </source>
</evidence>
<keyword evidence="16" id="KW-0413">Isomerase</keyword>
<keyword evidence="5" id="KW-0132">Cell division</keyword>
<dbReference type="InterPro" id="IPR013257">
    <property type="entry name" value="SRI"/>
</dbReference>
<evidence type="ECO:0000256" key="7">
    <source>
        <dbReference type="ARBA" id="ARBA00022723"/>
    </source>
</evidence>
<keyword evidence="15" id="KW-0234">DNA repair</keyword>
<keyword evidence="8 21" id="KW-0547">Nucleotide-binding</keyword>
<name>A0A336LL22_CULSO</name>
<evidence type="ECO:0000256" key="19">
    <source>
        <dbReference type="ARBA" id="ARBA00034617"/>
    </source>
</evidence>
<evidence type="ECO:0000313" key="25">
    <source>
        <dbReference type="EMBL" id="SSW98356.1"/>
    </source>
</evidence>
<dbReference type="GO" id="GO:0000724">
    <property type="term" value="P:double-strand break repair via homologous recombination"/>
    <property type="evidence" value="ECO:0007669"/>
    <property type="project" value="TreeGrafter"/>
</dbReference>
<dbReference type="Pfam" id="PF00270">
    <property type="entry name" value="DEAD"/>
    <property type="match status" value="1"/>
</dbReference>
<evidence type="ECO:0000256" key="13">
    <source>
        <dbReference type="ARBA" id="ARBA00022840"/>
    </source>
</evidence>
<organism evidence="26">
    <name type="scientific">Culicoides sonorensis</name>
    <name type="common">Biting midge</name>
    <dbReference type="NCBI Taxonomy" id="179676"/>
    <lineage>
        <taxon>Eukaryota</taxon>
        <taxon>Metazoa</taxon>
        <taxon>Ecdysozoa</taxon>
        <taxon>Arthropoda</taxon>
        <taxon>Hexapoda</taxon>
        <taxon>Insecta</taxon>
        <taxon>Pterygota</taxon>
        <taxon>Neoptera</taxon>
        <taxon>Endopterygota</taxon>
        <taxon>Diptera</taxon>
        <taxon>Nematocera</taxon>
        <taxon>Chironomoidea</taxon>
        <taxon>Ceratopogonidae</taxon>
        <taxon>Ceratopogoninae</taxon>
        <taxon>Culicoides</taxon>
        <taxon>Monoculicoides</taxon>
    </lineage>
</organism>
<evidence type="ECO:0000313" key="26">
    <source>
        <dbReference type="EMBL" id="SSX18742.1"/>
    </source>
</evidence>
<dbReference type="PROSITE" id="PS51192">
    <property type="entry name" value="HELICASE_ATP_BIND_1"/>
    <property type="match status" value="1"/>
</dbReference>
<keyword evidence="14" id="KW-0238">DNA-binding</keyword>
<keyword evidence="10 21" id="KW-0378">Hydrolase</keyword>
<comment type="cofactor">
    <cofactor evidence="1">
        <name>Zn(2+)</name>
        <dbReference type="ChEBI" id="CHEBI:29105"/>
    </cofactor>
</comment>
<feature type="region of interest" description="Disordered" evidence="22">
    <location>
        <begin position="487"/>
        <end position="506"/>
    </location>
</feature>
<keyword evidence="6" id="KW-0235">DNA replication</keyword>
<keyword evidence="18" id="KW-0131">Cell cycle</keyword>
<dbReference type="GO" id="GO:0045934">
    <property type="term" value="P:negative regulation of nucleobase-containing compound metabolic process"/>
    <property type="evidence" value="ECO:0007669"/>
    <property type="project" value="UniProtKB-ARBA"/>
</dbReference>
<keyword evidence="12" id="KW-0862">Zinc</keyword>
<dbReference type="FunFam" id="3.40.50.300:FF:000614">
    <property type="entry name" value="ATP-dependent DNA helicase"/>
    <property type="match status" value="1"/>
</dbReference>
<dbReference type="CDD" id="cd18794">
    <property type="entry name" value="SF2_C_RecQ"/>
    <property type="match status" value="1"/>
</dbReference>
<dbReference type="GO" id="GO:0009378">
    <property type="term" value="F:four-way junction helicase activity"/>
    <property type="evidence" value="ECO:0007669"/>
    <property type="project" value="TreeGrafter"/>
</dbReference>
<evidence type="ECO:0000256" key="22">
    <source>
        <dbReference type="SAM" id="MobiDB-lite"/>
    </source>
</evidence>
<dbReference type="Pfam" id="PF00271">
    <property type="entry name" value="Helicase_C"/>
    <property type="match status" value="1"/>
</dbReference>
<dbReference type="Gene3D" id="3.40.50.300">
    <property type="entry name" value="P-loop containing nucleotide triphosphate hydrolases"/>
    <property type="match status" value="2"/>
</dbReference>
<feature type="domain" description="Helicase C-terminal" evidence="24">
    <location>
        <begin position="238"/>
        <end position="396"/>
    </location>
</feature>
<dbReference type="GO" id="GO:0046872">
    <property type="term" value="F:metal ion binding"/>
    <property type="evidence" value="ECO:0007669"/>
    <property type="project" value="UniProtKB-KW"/>
</dbReference>
<dbReference type="VEuPathDB" id="VectorBase:CSON010533"/>
<dbReference type="FunFam" id="3.40.50.300:FF:000444">
    <property type="entry name" value="ATP-dependent DNA helicase"/>
    <property type="match status" value="1"/>
</dbReference>
<evidence type="ECO:0000259" key="24">
    <source>
        <dbReference type="PROSITE" id="PS51194"/>
    </source>
</evidence>